<evidence type="ECO:0000313" key="10">
    <source>
        <dbReference type="EMBL" id="EEP28085.1"/>
    </source>
</evidence>
<protein>
    <recommendedName>
        <fullName evidence="9">Protein-export membrane protein SecG</fullName>
    </recommendedName>
</protein>
<dbReference type="RefSeq" id="WP_006905904.1">
    <property type="nucleotide sequence ID" value="NZ_GG665866.1"/>
</dbReference>
<dbReference type="GO" id="GO:0005886">
    <property type="term" value="C:plasma membrane"/>
    <property type="evidence" value="ECO:0007669"/>
    <property type="project" value="UniProtKB-SubCell"/>
</dbReference>
<accession>C4GAE2</accession>
<dbReference type="Proteomes" id="UP000003494">
    <property type="component" value="Unassembled WGS sequence"/>
</dbReference>
<keyword evidence="6 9" id="KW-1133">Transmembrane helix</keyword>
<evidence type="ECO:0000256" key="7">
    <source>
        <dbReference type="ARBA" id="ARBA00023010"/>
    </source>
</evidence>
<evidence type="ECO:0000256" key="5">
    <source>
        <dbReference type="ARBA" id="ARBA00022927"/>
    </source>
</evidence>
<comment type="subcellular location">
    <subcellularLocation>
        <location evidence="9">Cell membrane</location>
        <topology evidence="9">Multi-pass membrane protein</topology>
    </subcellularLocation>
    <subcellularLocation>
        <location evidence="1">Membrane</location>
        <topology evidence="1">Multi-pass membrane protein</topology>
    </subcellularLocation>
</comment>
<gene>
    <name evidence="10" type="primary">secG</name>
    <name evidence="10" type="ORF">GCWU000342_00891</name>
</gene>
<evidence type="ECO:0000256" key="1">
    <source>
        <dbReference type="ARBA" id="ARBA00004141"/>
    </source>
</evidence>
<keyword evidence="11" id="KW-1185">Reference proteome</keyword>
<keyword evidence="8 9" id="KW-0472">Membrane</keyword>
<evidence type="ECO:0000256" key="9">
    <source>
        <dbReference type="RuleBase" id="RU365087"/>
    </source>
</evidence>
<sequence>MIAVLKTVLTVIFVIVCIVLNIVILSQEGKDAGLGSLSGQASNTDSYWSKNKGRSREGVLIKLTTILVIVYFVVSAALNMGLFN</sequence>
<comment type="caution">
    <text evidence="10">The sequence shown here is derived from an EMBL/GenBank/DDBJ whole genome shotgun (WGS) entry which is preliminary data.</text>
</comment>
<name>C4GAE2_9FIRM</name>
<keyword evidence="9" id="KW-1003">Cell membrane</keyword>
<keyword evidence="7 9" id="KW-0811">Translocation</keyword>
<evidence type="ECO:0000313" key="11">
    <source>
        <dbReference type="Proteomes" id="UP000003494"/>
    </source>
</evidence>
<evidence type="ECO:0000256" key="4">
    <source>
        <dbReference type="ARBA" id="ARBA00022692"/>
    </source>
</evidence>
<evidence type="ECO:0000256" key="8">
    <source>
        <dbReference type="ARBA" id="ARBA00023136"/>
    </source>
</evidence>
<evidence type="ECO:0000256" key="3">
    <source>
        <dbReference type="ARBA" id="ARBA00022448"/>
    </source>
</evidence>
<comment type="function">
    <text evidence="9">Involved in protein export. Participates in an early event of protein translocation.</text>
</comment>
<feature type="transmembrane region" description="Helical" evidence="9">
    <location>
        <begin position="6"/>
        <end position="25"/>
    </location>
</feature>
<evidence type="ECO:0000256" key="2">
    <source>
        <dbReference type="ARBA" id="ARBA00008445"/>
    </source>
</evidence>
<organism evidence="10 11">
    <name type="scientific">Shuttleworthella satelles DSM 14600</name>
    <dbReference type="NCBI Taxonomy" id="626523"/>
    <lineage>
        <taxon>Bacteria</taxon>
        <taxon>Bacillati</taxon>
        <taxon>Bacillota</taxon>
        <taxon>Clostridia</taxon>
        <taxon>Lachnospirales</taxon>
        <taxon>Lachnospiraceae</taxon>
        <taxon>Shuttleworthella</taxon>
    </lineage>
</organism>
<dbReference type="HOGENOM" id="CLU_094156_6_0_9"/>
<dbReference type="STRING" id="626523.GCWU000342_00891"/>
<proteinExistence type="inferred from homology"/>
<dbReference type="AlphaFoldDB" id="C4GAE2"/>
<keyword evidence="5 9" id="KW-0653">Protein transport</keyword>
<feature type="transmembrane region" description="Helical" evidence="9">
    <location>
        <begin position="59"/>
        <end position="78"/>
    </location>
</feature>
<keyword evidence="3 9" id="KW-0813">Transport</keyword>
<dbReference type="eggNOG" id="COG1314">
    <property type="taxonomic scope" value="Bacteria"/>
</dbReference>
<dbReference type="GO" id="GO:0009306">
    <property type="term" value="P:protein secretion"/>
    <property type="evidence" value="ECO:0007669"/>
    <property type="project" value="UniProtKB-UniRule"/>
</dbReference>
<keyword evidence="4 9" id="KW-0812">Transmembrane</keyword>
<reference evidence="10" key="1">
    <citation type="submission" date="2009-04" db="EMBL/GenBank/DDBJ databases">
        <authorList>
            <person name="Weinstock G."/>
            <person name="Sodergren E."/>
            <person name="Clifton S."/>
            <person name="Fulton L."/>
            <person name="Fulton B."/>
            <person name="Courtney L."/>
            <person name="Fronick C."/>
            <person name="Harrison M."/>
            <person name="Strong C."/>
            <person name="Farmer C."/>
            <person name="Delahaunty K."/>
            <person name="Markovic C."/>
            <person name="Hall O."/>
            <person name="Minx P."/>
            <person name="Tomlinson C."/>
            <person name="Mitreva M."/>
            <person name="Nelson J."/>
            <person name="Hou S."/>
            <person name="Wollam A."/>
            <person name="Pepin K.H."/>
            <person name="Johnson M."/>
            <person name="Bhonagiri V."/>
            <person name="Nash W.E."/>
            <person name="Warren W."/>
            <person name="Chinwalla A."/>
            <person name="Mardis E.R."/>
            <person name="Wilson R.K."/>
        </authorList>
    </citation>
    <scope>NUCLEOTIDE SEQUENCE [LARGE SCALE GENOMIC DNA]</scope>
    <source>
        <strain evidence="10">DSM 14600</strain>
    </source>
</reference>
<dbReference type="Pfam" id="PF03840">
    <property type="entry name" value="SecG"/>
    <property type="match status" value="1"/>
</dbReference>
<dbReference type="EMBL" id="ACIP02000002">
    <property type="protein sequence ID" value="EEP28085.1"/>
    <property type="molecule type" value="Genomic_DNA"/>
</dbReference>
<dbReference type="GO" id="GO:0015450">
    <property type="term" value="F:protein-transporting ATPase activity"/>
    <property type="evidence" value="ECO:0007669"/>
    <property type="project" value="UniProtKB-UniRule"/>
</dbReference>
<dbReference type="NCBIfam" id="TIGR00810">
    <property type="entry name" value="secG"/>
    <property type="match status" value="1"/>
</dbReference>
<evidence type="ECO:0000256" key="6">
    <source>
        <dbReference type="ARBA" id="ARBA00022989"/>
    </source>
</evidence>
<dbReference type="InterPro" id="IPR004692">
    <property type="entry name" value="SecG"/>
</dbReference>
<comment type="similarity">
    <text evidence="2 9">Belongs to the SecG family.</text>
</comment>